<evidence type="ECO:0000256" key="4">
    <source>
        <dbReference type="ARBA" id="ARBA00022801"/>
    </source>
</evidence>
<dbReference type="GO" id="GO:0003676">
    <property type="term" value="F:nucleic acid binding"/>
    <property type="evidence" value="ECO:0007669"/>
    <property type="project" value="InterPro"/>
</dbReference>
<dbReference type="GO" id="GO:0004519">
    <property type="term" value="F:endonuclease activity"/>
    <property type="evidence" value="ECO:0007669"/>
    <property type="project" value="UniProtKB-KW"/>
</dbReference>
<keyword evidence="8" id="KW-0239">DNA-directed DNA polymerase</keyword>
<dbReference type="InterPro" id="IPR039537">
    <property type="entry name" value="Retrotran_Ty1/copia-like"/>
</dbReference>
<dbReference type="GO" id="GO:0003964">
    <property type="term" value="F:RNA-directed DNA polymerase activity"/>
    <property type="evidence" value="ECO:0007669"/>
    <property type="project" value="UniProtKB-KW"/>
</dbReference>
<keyword evidence="5" id="KW-0460">Magnesium</keyword>
<dbReference type="Pfam" id="PF13976">
    <property type="entry name" value="gag_pre-integrs"/>
    <property type="match status" value="1"/>
</dbReference>
<dbReference type="EMBL" id="BKCJ010000528">
    <property type="protein sequence ID" value="GEU34015.1"/>
    <property type="molecule type" value="Genomic_DNA"/>
</dbReference>
<name>A0A6L2JDL9_TANCI</name>
<keyword evidence="2" id="KW-0479">Metal-binding</keyword>
<dbReference type="GO" id="GO:0016787">
    <property type="term" value="F:hydrolase activity"/>
    <property type="evidence" value="ECO:0007669"/>
    <property type="project" value="UniProtKB-KW"/>
</dbReference>
<evidence type="ECO:0000256" key="3">
    <source>
        <dbReference type="ARBA" id="ARBA00022759"/>
    </source>
</evidence>
<dbReference type="SUPFAM" id="SSF53098">
    <property type="entry name" value="Ribonuclease H-like"/>
    <property type="match status" value="1"/>
</dbReference>
<keyword evidence="6" id="KW-0229">DNA integration</keyword>
<proteinExistence type="predicted"/>
<evidence type="ECO:0000256" key="10">
    <source>
        <dbReference type="SAM" id="MobiDB-lite"/>
    </source>
</evidence>
<evidence type="ECO:0000256" key="2">
    <source>
        <dbReference type="ARBA" id="ARBA00022723"/>
    </source>
</evidence>
<keyword evidence="7" id="KW-0695">RNA-directed DNA polymerase</keyword>
<keyword evidence="8" id="KW-0548">Nucleotidyltransferase</keyword>
<dbReference type="InterPro" id="IPR036397">
    <property type="entry name" value="RNaseH_sf"/>
</dbReference>
<evidence type="ECO:0000256" key="6">
    <source>
        <dbReference type="ARBA" id="ARBA00022908"/>
    </source>
</evidence>
<dbReference type="PANTHER" id="PTHR42648:SF11">
    <property type="entry name" value="TRANSPOSON TY4-P GAG-POL POLYPROTEIN"/>
    <property type="match status" value="1"/>
</dbReference>
<evidence type="ECO:0000313" key="12">
    <source>
        <dbReference type="EMBL" id="GEU34015.1"/>
    </source>
</evidence>
<evidence type="ECO:0000256" key="5">
    <source>
        <dbReference type="ARBA" id="ARBA00022842"/>
    </source>
</evidence>
<dbReference type="GO" id="GO:0006310">
    <property type="term" value="P:DNA recombination"/>
    <property type="evidence" value="ECO:0007669"/>
    <property type="project" value="UniProtKB-KW"/>
</dbReference>
<comment type="caution">
    <text evidence="12">The sequence shown here is derived from an EMBL/GenBank/DDBJ whole genome shotgun (WGS) entry which is preliminary data.</text>
</comment>
<reference evidence="12" key="1">
    <citation type="journal article" date="2019" name="Sci. Rep.">
        <title>Draft genome of Tanacetum cinerariifolium, the natural source of mosquito coil.</title>
        <authorList>
            <person name="Yamashiro T."/>
            <person name="Shiraishi A."/>
            <person name="Satake H."/>
            <person name="Nakayama K."/>
        </authorList>
    </citation>
    <scope>NUCLEOTIDE SEQUENCE</scope>
</reference>
<dbReference type="InterPro" id="IPR025724">
    <property type="entry name" value="GAG-pre-integrase_dom"/>
</dbReference>
<keyword evidence="8" id="KW-0808">Transferase</keyword>
<dbReference type="InterPro" id="IPR012337">
    <property type="entry name" value="RNaseH-like_sf"/>
</dbReference>
<accession>A0A6L2JDL9</accession>
<dbReference type="AlphaFoldDB" id="A0A6L2JDL9"/>
<dbReference type="Gene3D" id="3.30.420.10">
    <property type="entry name" value="Ribonuclease H-like superfamily/Ribonuclease H"/>
    <property type="match status" value="1"/>
</dbReference>
<keyword evidence="9" id="KW-0233">DNA recombination</keyword>
<keyword evidence="4" id="KW-0378">Hydrolase</keyword>
<evidence type="ECO:0000256" key="7">
    <source>
        <dbReference type="ARBA" id="ARBA00022918"/>
    </source>
</evidence>
<dbReference type="PANTHER" id="PTHR42648">
    <property type="entry name" value="TRANSPOSASE, PUTATIVE-RELATED"/>
    <property type="match status" value="1"/>
</dbReference>
<evidence type="ECO:0000256" key="9">
    <source>
        <dbReference type="ARBA" id="ARBA00023172"/>
    </source>
</evidence>
<dbReference type="GO" id="GO:0046872">
    <property type="term" value="F:metal ion binding"/>
    <property type="evidence" value="ECO:0007669"/>
    <property type="project" value="UniProtKB-KW"/>
</dbReference>
<feature type="domain" description="GAG-pre-integrase" evidence="11">
    <location>
        <begin position="502"/>
        <end position="573"/>
    </location>
</feature>
<organism evidence="12">
    <name type="scientific">Tanacetum cinerariifolium</name>
    <name type="common">Dalmatian daisy</name>
    <name type="synonym">Chrysanthemum cinerariifolium</name>
    <dbReference type="NCBI Taxonomy" id="118510"/>
    <lineage>
        <taxon>Eukaryota</taxon>
        <taxon>Viridiplantae</taxon>
        <taxon>Streptophyta</taxon>
        <taxon>Embryophyta</taxon>
        <taxon>Tracheophyta</taxon>
        <taxon>Spermatophyta</taxon>
        <taxon>Magnoliopsida</taxon>
        <taxon>eudicotyledons</taxon>
        <taxon>Gunneridae</taxon>
        <taxon>Pentapetalae</taxon>
        <taxon>asterids</taxon>
        <taxon>campanulids</taxon>
        <taxon>Asterales</taxon>
        <taxon>Asteraceae</taxon>
        <taxon>Asteroideae</taxon>
        <taxon>Anthemideae</taxon>
        <taxon>Anthemidinae</taxon>
        <taxon>Tanacetum</taxon>
    </lineage>
</organism>
<evidence type="ECO:0000256" key="8">
    <source>
        <dbReference type="ARBA" id="ARBA00022932"/>
    </source>
</evidence>
<gene>
    <name evidence="12" type="ORF">Tci_005993</name>
</gene>
<dbReference type="GO" id="GO:0015074">
    <property type="term" value="P:DNA integration"/>
    <property type="evidence" value="ECO:0007669"/>
    <property type="project" value="UniProtKB-KW"/>
</dbReference>
<protein>
    <submittedName>
        <fullName evidence="12">Integrase, catalytic region, zinc finger, CCHC-type, peptidase aspartic, catalytic</fullName>
    </submittedName>
</protein>
<sequence length="635" mass="73450">MINTLYNPTVDEQPIQDLALNVDNVFQADDYDAFDSDVDEAPMAQTMFMANLSSGDPIYDEVGPSYDSDILSEVHDHDYYQDVVCEHHKEHEMHDNVQLNHVVDSHADYTSDSNMISCDQYVKDNAVPGVQSNVSSVLNDAYMMIYNDMFEPHTQSVSKTSRNIVVDNSLTAELATYKEQVELYERRARFELTEREQKIDEQLRIGIQKALTKEIKDVFEELEAGVDQYVVDRKHDEIEQKNLLITNDKLIVECLSKEVFYVAMNSELIVSRFTKIHVAHTIVEARCLKLETKLSNLRDKIHNDNHNELVNRFSILEHYKELYDSIKITRAKHIEQVTALTTKNVNLKAQILNNVNSVIKDHVNSIVLTPGKYDIDVEPIPPRLRNNREARLDYLKNLKESVKTIYEIVEEDKVVRPFESLIVSACRYTKNSQELLEYEIGVNRCTNASGSQPRSNTKKNKISLAKGVNKMKVKEHPRTNKSHLRTTNHVDSSSRSKHLSNVYTISVEDMMKSFPIHLLSKASKNKSWLWHRHLNHLNFGTINDLARKDLVRGLPRLKFKKDHLCFACQLGKSKKHTYKPKTKNTNLEVLNTLHMDLCRPIRVQTSNGKKYILVIVDDYSRFTWVKFLRSKEETP</sequence>
<evidence type="ECO:0000256" key="1">
    <source>
        <dbReference type="ARBA" id="ARBA00022722"/>
    </source>
</evidence>
<feature type="region of interest" description="Disordered" evidence="10">
    <location>
        <begin position="475"/>
        <end position="495"/>
    </location>
</feature>
<evidence type="ECO:0000259" key="11">
    <source>
        <dbReference type="Pfam" id="PF13976"/>
    </source>
</evidence>
<keyword evidence="1" id="KW-0540">Nuclease</keyword>
<dbReference type="GO" id="GO:0003887">
    <property type="term" value="F:DNA-directed DNA polymerase activity"/>
    <property type="evidence" value="ECO:0007669"/>
    <property type="project" value="UniProtKB-KW"/>
</dbReference>
<keyword evidence="3" id="KW-0255">Endonuclease</keyword>